<dbReference type="Proteomes" id="UP000199495">
    <property type="component" value="Unassembled WGS sequence"/>
</dbReference>
<proteinExistence type="predicted"/>
<dbReference type="EMBL" id="FNCS01000006">
    <property type="protein sequence ID" value="SDG72055.1"/>
    <property type="molecule type" value="Genomic_DNA"/>
</dbReference>
<gene>
    <name evidence="1" type="ORF">SAMN04487974_106208</name>
</gene>
<reference evidence="1 2" key="1">
    <citation type="submission" date="2016-10" db="EMBL/GenBank/DDBJ databases">
        <authorList>
            <person name="de Groot N.N."/>
        </authorList>
    </citation>
    <scope>NUCLEOTIDE SEQUENCE [LARGE SCALE GENOMIC DNA]</scope>
    <source>
        <strain evidence="1 2">CGMCC 1.10267</strain>
    </source>
</reference>
<sequence>MRNAIGIWEAELDFEDLVTALEPPSNRVGKSDGAHEHHLYEGAVMVAYAMHLLRTANAQHVRIHPDGEHGKQFDFAAWLLRREFVKVSSLGTTAYGGVYRNPAGQTVTVNPKSGLGDVVAEVGDRIISAECKGGIINTRHPGQVSRLYKGLCETVGLLMATPSQGRQVAVVPLTEGTLRLAERLAPRCALAGIEIALVGSRGEVMDVNPTRDVEGVPGAIGATDRARENGKRIV</sequence>
<dbReference type="AlphaFoldDB" id="A0A1G7WJB4"/>
<name>A0A1G7WJB4_9HYPH</name>
<evidence type="ECO:0000313" key="1">
    <source>
        <dbReference type="EMBL" id="SDG72055.1"/>
    </source>
</evidence>
<evidence type="ECO:0000313" key="2">
    <source>
        <dbReference type="Proteomes" id="UP000199495"/>
    </source>
</evidence>
<dbReference type="STRING" id="440168.SAMN04487974_106208"/>
<protein>
    <submittedName>
        <fullName evidence="1">Uncharacterized protein</fullName>
    </submittedName>
</protein>
<accession>A0A1G7WJB4</accession>
<organism evidence="1 2">
    <name type="scientific">Pelagibacterium luteolum</name>
    <dbReference type="NCBI Taxonomy" id="440168"/>
    <lineage>
        <taxon>Bacteria</taxon>
        <taxon>Pseudomonadati</taxon>
        <taxon>Pseudomonadota</taxon>
        <taxon>Alphaproteobacteria</taxon>
        <taxon>Hyphomicrobiales</taxon>
        <taxon>Devosiaceae</taxon>
        <taxon>Pelagibacterium</taxon>
    </lineage>
</organism>
<keyword evidence="2" id="KW-1185">Reference proteome</keyword>